<reference evidence="6" key="1">
    <citation type="submission" date="2014-03" db="EMBL/GenBank/DDBJ databases">
        <authorList>
            <person name="Casaregola S."/>
        </authorList>
    </citation>
    <scope>NUCLEOTIDE SEQUENCE [LARGE SCALE GENOMIC DNA]</scope>
    <source>
        <strain evidence="6">CLIB 918</strain>
    </source>
</reference>
<dbReference type="GO" id="GO:0061630">
    <property type="term" value="F:ubiquitin protein ligase activity"/>
    <property type="evidence" value="ECO:0007669"/>
    <property type="project" value="TreeGrafter"/>
</dbReference>
<protein>
    <recommendedName>
        <fullName evidence="5">RING-type domain-containing protein</fullName>
    </recommendedName>
</protein>
<accession>A0A0J9X671</accession>
<dbReference type="CDD" id="cd16448">
    <property type="entry name" value="RING-H2"/>
    <property type="match status" value="1"/>
</dbReference>
<name>A0A0J9X671_GEOCN</name>
<dbReference type="GO" id="GO:0016567">
    <property type="term" value="P:protein ubiquitination"/>
    <property type="evidence" value="ECO:0007669"/>
    <property type="project" value="TreeGrafter"/>
</dbReference>
<dbReference type="PROSITE" id="PS50089">
    <property type="entry name" value="ZF_RING_2"/>
    <property type="match status" value="1"/>
</dbReference>
<comment type="caution">
    <text evidence="6">The sequence shown here is derived from an EMBL/GenBank/DDBJ whole genome shotgun (WGS) entry which is preliminary data.</text>
</comment>
<evidence type="ECO:0000256" key="4">
    <source>
        <dbReference type="PROSITE-ProRule" id="PRU00175"/>
    </source>
</evidence>
<evidence type="ECO:0000256" key="2">
    <source>
        <dbReference type="ARBA" id="ARBA00022771"/>
    </source>
</evidence>
<keyword evidence="1" id="KW-0479">Metal-binding</keyword>
<dbReference type="STRING" id="1173061.A0A0J9X671"/>
<dbReference type="InterPro" id="IPR013083">
    <property type="entry name" value="Znf_RING/FYVE/PHD"/>
</dbReference>
<evidence type="ECO:0000259" key="5">
    <source>
        <dbReference type="PROSITE" id="PS50089"/>
    </source>
</evidence>
<dbReference type="OrthoDB" id="660555at2759"/>
<dbReference type="GO" id="GO:0008270">
    <property type="term" value="F:zinc ion binding"/>
    <property type="evidence" value="ECO:0007669"/>
    <property type="project" value="UniProtKB-KW"/>
</dbReference>
<evidence type="ECO:0000256" key="1">
    <source>
        <dbReference type="ARBA" id="ARBA00022723"/>
    </source>
</evidence>
<sequence>MFFLKRAPLKLFFQELRAKHDTQYRERLQQQQQADLEAQAAAATSEANNQQTTRLWYGHRVTEVVMGEGPARRYYYYRHHQDPTNETGERGNHSGNEVLLTEREVEFYFPEVEFKNQEKRAIYVSFDTTNTDESCDNGDDDLTTQASVDEKDKNLGTVTTVSTGKTVVACPGTDNEKLGNVDDKTPAKVSSNEQMVETDNTCIICLQEMADMDLTRSMRCCRNVFHGKCILEWFSSYKAACPLCRFDYSTLHDKH</sequence>
<dbReference type="SUPFAM" id="SSF57850">
    <property type="entry name" value="RING/U-box"/>
    <property type="match status" value="1"/>
</dbReference>
<keyword evidence="2 4" id="KW-0863">Zinc-finger</keyword>
<dbReference type="Proteomes" id="UP000242525">
    <property type="component" value="Unassembled WGS sequence"/>
</dbReference>
<gene>
    <name evidence="6" type="ORF">BN980_GECA04s02034g</name>
</gene>
<evidence type="ECO:0000256" key="3">
    <source>
        <dbReference type="ARBA" id="ARBA00022833"/>
    </source>
</evidence>
<feature type="domain" description="RING-type" evidence="5">
    <location>
        <begin position="202"/>
        <end position="245"/>
    </location>
</feature>
<dbReference type="InterPro" id="IPR001841">
    <property type="entry name" value="Znf_RING"/>
</dbReference>
<dbReference type="EMBL" id="CCBN010000004">
    <property type="protein sequence ID" value="CDO52954.1"/>
    <property type="molecule type" value="Genomic_DNA"/>
</dbReference>
<proteinExistence type="predicted"/>
<dbReference type="PANTHER" id="PTHR45969:SF69">
    <property type="entry name" value="FINGER DOMAIN PROTEIN, PUTATIVE (AFU_ORTHOLOGUE AFUA_3G12190)-RELATED"/>
    <property type="match status" value="1"/>
</dbReference>
<dbReference type="AlphaFoldDB" id="A0A0J9X671"/>
<evidence type="ECO:0000313" key="6">
    <source>
        <dbReference type="EMBL" id="CDO52954.1"/>
    </source>
</evidence>
<dbReference type="SMART" id="SM00184">
    <property type="entry name" value="RING"/>
    <property type="match status" value="1"/>
</dbReference>
<keyword evidence="3" id="KW-0862">Zinc</keyword>
<dbReference type="Gene3D" id="3.30.40.10">
    <property type="entry name" value="Zinc/RING finger domain, C3HC4 (zinc finger)"/>
    <property type="match status" value="1"/>
</dbReference>
<organism evidence="6 7">
    <name type="scientific">Geotrichum candidum</name>
    <name type="common">Oospora lactis</name>
    <name type="synonym">Dipodascus geotrichum</name>
    <dbReference type="NCBI Taxonomy" id="1173061"/>
    <lineage>
        <taxon>Eukaryota</taxon>
        <taxon>Fungi</taxon>
        <taxon>Dikarya</taxon>
        <taxon>Ascomycota</taxon>
        <taxon>Saccharomycotina</taxon>
        <taxon>Dipodascomycetes</taxon>
        <taxon>Dipodascales</taxon>
        <taxon>Dipodascaceae</taxon>
        <taxon>Geotrichum</taxon>
    </lineage>
</organism>
<dbReference type="Pfam" id="PF13639">
    <property type="entry name" value="zf-RING_2"/>
    <property type="match status" value="1"/>
</dbReference>
<evidence type="ECO:0000313" key="7">
    <source>
        <dbReference type="Proteomes" id="UP000242525"/>
    </source>
</evidence>
<dbReference type="PANTHER" id="PTHR45969">
    <property type="entry name" value="RING ZINC FINGER PROTEIN-RELATED"/>
    <property type="match status" value="1"/>
</dbReference>
<keyword evidence="7" id="KW-1185">Reference proteome</keyword>